<feature type="region of interest" description="Disordered" evidence="1">
    <location>
        <begin position="300"/>
        <end position="325"/>
    </location>
</feature>
<feature type="signal peptide" evidence="2">
    <location>
        <begin position="1"/>
        <end position="30"/>
    </location>
</feature>
<proteinExistence type="predicted"/>
<evidence type="ECO:0000256" key="1">
    <source>
        <dbReference type="SAM" id="MobiDB-lite"/>
    </source>
</evidence>
<organism evidence="3 4">
    <name type="scientific">Saccharopolyspora montiporae</name>
    <dbReference type="NCBI Taxonomy" id="2781240"/>
    <lineage>
        <taxon>Bacteria</taxon>
        <taxon>Bacillati</taxon>
        <taxon>Actinomycetota</taxon>
        <taxon>Actinomycetes</taxon>
        <taxon>Pseudonocardiales</taxon>
        <taxon>Pseudonocardiaceae</taxon>
        <taxon>Saccharopolyspora</taxon>
    </lineage>
</organism>
<evidence type="ECO:0000256" key="2">
    <source>
        <dbReference type="SAM" id="SignalP"/>
    </source>
</evidence>
<keyword evidence="2" id="KW-0732">Signal</keyword>
<keyword evidence="3" id="KW-0378">Hydrolase</keyword>
<accession>A0A929BAK3</accession>
<feature type="chain" id="PRO_5037450595" evidence="2">
    <location>
        <begin position="31"/>
        <end position="325"/>
    </location>
</feature>
<dbReference type="InterPro" id="IPR029058">
    <property type="entry name" value="AB_hydrolase_fold"/>
</dbReference>
<keyword evidence="4" id="KW-1185">Reference proteome</keyword>
<dbReference type="InterPro" id="IPR002918">
    <property type="entry name" value="Lipase_EstA/Esterase_EstB"/>
</dbReference>
<dbReference type="PANTHER" id="PTHR32015:SF1">
    <property type="entry name" value="LIPASE"/>
    <property type="match status" value="1"/>
</dbReference>
<dbReference type="Proteomes" id="UP000598360">
    <property type="component" value="Unassembled WGS sequence"/>
</dbReference>
<sequence>MADRKSHRWCGAVAAVAAVTAATSVAPAVASEQERHQVLNSGLASLLNATARPGAAPGGANDWSCVPAPEHPEPVVLVHGTVENMTYNGYSLAPRLANEGYCVFAFNYGQGTGLGVGLPGAYPTGGTAPIAASAEQLSGFVDSVLAATGADEVDLVGHSQGGMMPRQYLKFLGGAEKVDKLVGLSPSNHGTDVDGLALLPGVPQLLQSGLGDSVRDQMHDSEFLAELNAGGETVPGVDYTVIQTRYDEIVTPHTSAFLDGPNVNNILLQDGCEVNATDHLGISFDRRAEQFVVNALDPEHAAEPPCEPSPPINGATKDAMAADHR</sequence>
<evidence type="ECO:0000313" key="3">
    <source>
        <dbReference type="EMBL" id="MBE9375286.1"/>
    </source>
</evidence>
<dbReference type="GO" id="GO:0016298">
    <property type="term" value="F:lipase activity"/>
    <property type="evidence" value="ECO:0007669"/>
    <property type="project" value="TreeGrafter"/>
</dbReference>
<protein>
    <submittedName>
        <fullName evidence="3">Alpha/beta fold hydrolase</fullName>
    </submittedName>
</protein>
<gene>
    <name evidence="3" type="ORF">IQ251_12610</name>
</gene>
<dbReference type="PANTHER" id="PTHR32015">
    <property type="entry name" value="FASTING INDUCED LIPASE"/>
    <property type="match status" value="1"/>
</dbReference>
<comment type="caution">
    <text evidence="3">The sequence shown here is derived from an EMBL/GenBank/DDBJ whole genome shotgun (WGS) entry which is preliminary data.</text>
</comment>
<dbReference type="GO" id="GO:0016042">
    <property type="term" value="P:lipid catabolic process"/>
    <property type="evidence" value="ECO:0007669"/>
    <property type="project" value="InterPro"/>
</dbReference>
<dbReference type="EMBL" id="JADEYC010000019">
    <property type="protein sequence ID" value="MBE9375286.1"/>
    <property type="molecule type" value="Genomic_DNA"/>
</dbReference>
<dbReference type="Pfam" id="PF01674">
    <property type="entry name" value="Lipase_2"/>
    <property type="match status" value="1"/>
</dbReference>
<dbReference type="Gene3D" id="3.40.50.1820">
    <property type="entry name" value="alpha/beta hydrolase"/>
    <property type="match status" value="1"/>
</dbReference>
<name>A0A929BAK3_9PSEU</name>
<evidence type="ECO:0000313" key="4">
    <source>
        <dbReference type="Proteomes" id="UP000598360"/>
    </source>
</evidence>
<dbReference type="AlphaFoldDB" id="A0A929BAK3"/>
<reference evidence="3" key="1">
    <citation type="submission" date="2020-10" db="EMBL/GenBank/DDBJ databases">
        <title>Diversity and distribution of actinomycetes associated with coral in the coast of Hainan.</title>
        <authorList>
            <person name="Li F."/>
        </authorList>
    </citation>
    <scope>NUCLEOTIDE SEQUENCE</scope>
    <source>
        <strain evidence="3">HNM0983</strain>
    </source>
</reference>
<dbReference type="SUPFAM" id="SSF53474">
    <property type="entry name" value="alpha/beta-Hydrolases"/>
    <property type="match status" value="1"/>
</dbReference>